<dbReference type="InterPro" id="IPR006813">
    <property type="entry name" value="Glyco_trans_17"/>
</dbReference>
<protein>
    <submittedName>
        <fullName evidence="1">Uncharacterized protein</fullName>
    </submittedName>
</protein>
<keyword evidence="2" id="KW-1185">Reference proteome</keyword>
<organism evidence="1 2">
    <name type="scientific">Chrysophaeum taylorii</name>
    <dbReference type="NCBI Taxonomy" id="2483200"/>
    <lineage>
        <taxon>Eukaryota</taxon>
        <taxon>Sar</taxon>
        <taxon>Stramenopiles</taxon>
        <taxon>Ochrophyta</taxon>
        <taxon>Pelagophyceae</taxon>
        <taxon>Pelagomonadales</taxon>
        <taxon>Pelagomonadaceae</taxon>
        <taxon>Chrysophaeum</taxon>
    </lineage>
</organism>
<gene>
    <name evidence="1" type="ORF">CTAYLR_006395</name>
</gene>
<evidence type="ECO:0000313" key="2">
    <source>
        <dbReference type="Proteomes" id="UP001230188"/>
    </source>
</evidence>
<name>A0AAD7U6Q1_9STRA</name>
<dbReference type="PANTHER" id="PTHR12224:SF0">
    <property type="entry name" value="BETA-1,4-MANNOSYL-GLYCOPROTEIN 4-BETA-N-ACETYLGLUCOSAMINYLTRANSFERASE"/>
    <property type="match status" value="1"/>
</dbReference>
<dbReference type="GO" id="GO:0006044">
    <property type="term" value="P:N-acetylglucosamine metabolic process"/>
    <property type="evidence" value="ECO:0007669"/>
    <property type="project" value="TreeGrafter"/>
</dbReference>
<dbReference type="Pfam" id="PF04724">
    <property type="entry name" value="Glyco_transf_17"/>
    <property type="match status" value="1"/>
</dbReference>
<comment type="caution">
    <text evidence="1">The sequence shown here is derived from an EMBL/GenBank/DDBJ whole genome shotgun (WGS) entry which is preliminary data.</text>
</comment>
<dbReference type="GO" id="GO:0016020">
    <property type="term" value="C:membrane"/>
    <property type="evidence" value="ECO:0007669"/>
    <property type="project" value="InterPro"/>
</dbReference>
<reference evidence="1" key="1">
    <citation type="submission" date="2023-01" db="EMBL/GenBank/DDBJ databases">
        <title>Metagenome sequencing of chrysophaentin producing Chrysophaeum taylorii.</title>
        <authorList>
            <person name="Davison J."/>
            <person name="Bewley C."/>
        </authorList>
    </citation>
    <scope>NUCLEOTIDE SEQUENCE</scope>
    <source>
        <strain evidence="1">NIES-1699</strain>
    </source>
</reference>
<evidence type="ECO:0000313" key="1">
    <source>
        <dbReference type="EMBL" id="KAJ8599231.1"/>
    </source>
</evidence>
<sequence>MVRRSTSSYEGRILDVSMYNHEVAALRVRHTELAGVVEKHAVVMTEFKFQGGESEADGRVPEGLGIHVHRVARPECGMNAWCYESAARNEIGAAFVAIGGKPEDLVIISDVDEIPRRETLVRFQRRAMYHRQVFALEGLHFETWFGCLVSQSDRETPQLWRKGPALTTGATLLKFGAQALRTKWGCVPTGGYGCQARVRQGVIKNASFHLSGFFETDEEFQEKLRSNSDFVESSGSLADIRASCPDIHGEITAIPTDDDDHRRRPNKENWGHFVRYHARVDPLRVSKPWAVDQNHTAFAPFLYENHH</sequence>
<dbReference type="PANTHER" id="PTHR12224">
    <property type="entry name" value="BETA-1,4-MANNOSYL-GLYCOPROTEIN BETA-1,4-N-ACETYLGLUCOSAMINYL-TRANSFERASE"/>
    <property type="match status" value="1"/>
</dbReference>
<accession>A0AAD7U6Q1</accession>
<proteinExistence type="predicted"/>
<dbReference type="GO" id="GO:0003830">
    <property type="term" value="F:beta-1,4-mannosylglycoprotein 4-beta-N-acetylglucosaminyltransferase activity"/>
    <property type="evidence" value="ECO:0007669"/>
    <property type="project" value="InterPro"/>
</dbReference>
<dbReference type="EMBL" id="JAQMWT010000578">
    <property type="protein sequence ID" value="KAJ8599231.1"/>
    <property type="molecule type" value="Genomic_DNA"/>
</dbReference>
<dbReference type="AlphaFoldDB" id="A0AAD7U6Q1"/>
<dbReference type="Proteomes" id="UP001230188">
    <property type="component" value="Unassembled WGS sequence"/>
</dbReference>